<gene>
    <name evidence="8 9" type="primary">LOC136090710</name>
</gene>
<keyword evidence="7" id="KW-1185">Reference proteome</keyword>
<dbReference type="InterPro" id="IPR007021">
    <property type="entry name" value="DUF659"/>
</dbReference>
<evidence type="ECO:0000313" key="9">
    <source>
        <dbReference type="RefSeq" id="XP_065673628.1"/>
    </source>
</evidence>
<dbReference type="SUPFAM" id="SSF53098">
    <property type="entry name" value="Ribonuclease H-like"/>
    <property type="match status" value="1"/>
</dbReference>
<protein>
    <submittedName>
        <fullName evidence="8 9">Uncharacterized protein LOC136090710</fullName>
    </submittedName>
</protein>
<dbReference type="InterPro" id="IPR052035">
    <property type="entry name" value="ZnF_BED_domain_contain"/>
</dbReference>
<evidence type="ECO:0000256" key="2">
    <source>
        <dbReference type="ARBA" id="ARBA00022723"/>
    </source>
</evidence>
<evidence type="ECO:0000313" key="7">
    <source>
        <dbReference type="Proteomes" id="UP001652625"/>
    </source>
</evidence>
<organism evidence="7 8">
    <name type="scientific">Hydra vulgaris</name>
    <name type="common">Hydra</name>
    <name type="synonym">Hydra attenuata</name>
    <dbReference type="NCBI Taxonomy" id="6087"/>
    <lineage>
        <taxon>Eukaryota</taxon>
        <taxon>Metazoa</taxon>
        <taxon>Cnidaria</taxon>
        <taxon>Hydrozoa</taxon>
        <taxon>Hydroidolina</taxon>
        <taxon>Anthoathecata</taxon>
        <taxon>Aplanulata</taxon>
        <taxon>Hydridae</taxon>
        <taxon>Hydra</taxon>
    </lineage>
</organism>
<dbReference type="Proteomes" id="UP001652625">
    <property type="component" value="Chromosome 14"/>
</dbReference>
<reference evidence="8 9" key="1">
    <citation type="submission" date="2025-05" db="UniProtKB">
        <authorList>
            <consortium name="RefSeq"/>
        </authorList>
    </citation>
    <scope>IDENTIFICATION</scope>
</reference>
<dbReference type="RefSeq" id="XP_065673626.1">
    <property type="nucleotide sequence ID" value="XM_065817554.1"/>
</dbReference>
<evidence type="ECO:0000256" key="3">
    <source>
        <dbReference type="ARBA" id="ARBA00022771"/>
    </source>
</evidence>
<keyword evidence="3" id="KW-0863">Zinc-finger</keyword>
<proteinExistence type="predicted"/>
<keyword evidence="4" id="KW-0862">Zinc</keyword>
<sequence length="198" mass="22137">MCDGWSNIRNEAIINFVLTLPSSLPILWKSLASGSSSHSGEYIADEIRRVLEEIIPKKFMGIVTDNAANMKKAWKLLKISYPLLNCYGCISHGLNLLFNDFIKIPTLCVLMSQATDIVKEIKNSHIIGAIFKKIQKSTVDSNISLKLPVKTRWGSTVACLESIQKNKQSLKSLAISERCVLNSTTKNSLLSDFFWDNV</sequence>
<feature type="domain" description="DUF659" evidence="6">
    <location>
        <begin position="1"/>
        <end position="117"/>
    </location>
</feature>
<keyword evidence="2" id="KW-0479">Metal-binding</keyword>
<comment type="subcellular location">
    <subcellularLocation>
        <location evidence="1">Nucleus</location>
    </subcellularLocation>
</comment>
<evidence type="ECO:0000256" key="5">
    <source>
        <dbReference type="ARBA" id="ARBA00023242"/>
    </source>
</evidence>
<dbReference type="GeneID" id="136090710"/>
<evidence type="ECO:0000259" key="6">
    <source>
        <dbReference type="Pfam" id="PF04937"/>
    </source>
</evidence>
<dbReference type="InterPro" id="IPR012337">
    <property type="entry name" value="RNaseH-like_sf"/>
</dbReference>
<name>A0ABM4DGP4_HYDVU</name>
<dbReference type="RefSeq" id="XP_065673628.1">
    <property type="nucleotide sequence ID" value="XM_065817556.1"/>
</dbReference>
<dbReference type="Pfam" id="PF04937">
    <property type="entry name" value="DUF659"/>
    <property type="match status" value="1"/>
</dbReference>
<dbReference type="PANTHER" id="PTHR46481:SF10">
    <property type="entry name" value="ZINC FINGER BED DOMAIN-CONTAINING PROTEIN 39"/>
    <property type="match status" value="1"/>
</dbReference>
<dbReference type="PANTHER" id="PTHR46481">
    <property type="entry name" value="ZINC FINGER BED DOMAIN-CONTAINING PROTEIN 4"/>
    <property type="match status" value="1"/>
</dbReference>
<accession>A0ABM4DGP4</accession>
<keyword evidence="5" id="KW-0539">Nucleus</keyword>
<evidence type="ECO:0000256" key="1">
    <source>
        <dbReference type="ARBA" id="ARBA00004123"/>
    </source>
</evidence>
<evidence type="ECO:0000313" key="8">
    <source>
        <dbReference type="RefSeq" id="XP_065673626.1"/>
    </source>
</evidence>
<evidence type="ECO:0000256" key="4">
    <source>
        <dbReference type="ARBA" id="ARBA00022833"/>
    </source>
</evidence>